<keyword evidence="3" id="KW-1133">Transmembrane helix</keyword>
<dbReference type="InterPro" id="IPR035965">
    <property type="entry name" value="PAS-like_dom_sf"/>
</dbReference>
<proteinExistence type="predicted"/>
<dbReference type="InterPro" id="IPR035919">
    <property type="entry name" value="EAL_sf"/>
</dbReference>
<dbReference type="InterPro" id="IPR001610">
    <property type="entry name" value="PAC"/>
</dbReference>
<dbReference type="InterPro" id="IPR000700">
    <property type="entry name" value="PAS-assoc_C"/>
</dbReference>
<dbReference type="PANTHER" id="PTHR44757">
    <property type="entry name" value="DIGUANYLATE CYCLASE DGCP"/>
    <property type="match status" value="1"/>
</dbReference>
<dbReference type="SMART" id="SM00052">
    <property type="entry name" value="EAL"/>
    <property type="match status" value="1"/>
</dbReference>
<dbReference type="InterPro" id="IPR043128">
    <property type="entry name" value="Rev_trsase/Diguanyl_cyclase"/>
</dbReference>
<dbReference type="Pfam" id="PF00563">
    <property type="entry name" value="EAL"/>
    <property type="match status" value="1"/>
</dbReference>
<dbReference type="EMBL" id="MVKX01000005">
    <property type="protein sequence ID" value="OOV82747.1"/>
    <property type="molecule type" value="Genomic_DNA"/>
</dbReference>
<dbReference type="SMART" id="SM00267">
    <property type="entry name" value="GGDEF"/>
    <property type="match status" value="1"/>
</dbReference>
<reference evidence="8 9" key="1">
    <citation type="submission" date="2017-02" db="EMBL/GenBank/DDBJ databases">
        <title>Acinetobacter sp. ANC 4945, whole genome shotgun sequencing project.</title>
        <authorList>
            <person name="Radolfova-Krizova L."/>
            <person name="Al Atrouni A."/>
            <person name="Nemec A."/>
        </authorList>
    </citation>
    <scope>NUCLEOTIDE SEQUENCE [LARGE SCALE GENOMIC DNA]</scope>
    <source>
        <strain evidence="8 9">ANC 4945</strain>
    </source>
</reference>
<feature type="transmembrane region" description="Helical" evidence="3">
    <location>
        <begin position="124"/>
        <end position="143"/>
    </location>
</feature>
<dbReference type="CDD" id="cd00130">
    <property type="entry name" value="PAS"/>
    <property type="match status" value="2"/>
</dbReference>
<dbReference type="InterPro" id="IPR052155">
    <property type="entry name" value="Biofilm_reg_signaling"/>
</dbReference>
<dbReference type="InterPro" id="IPR013767">
    <property type="entry name" value="PAS_fold"/>
</dbReference>
<evidence type="ECO:0000313" key="8">
    <source>
        <dbReference type="EMBL" id="OOV82747.1"/>
    </source>
</evidence>
<dbReference type="InterPro" id="IPR000014">
    <property type="entry name" value="PAS"/>
</dbReference>
<keyword evidence="2" id="KW-0973">c-di-GMP</keyword>
<evidence type="ECO:0000256" key="2">
    <source>
        <dbReference type="ARBA" id="ARBA00022636"/>
    </source>
</evidence>
<dbReference type="Pfam" id="PF00989">
    <property type="entry name" value="PAS"/>
    <property type="match status" value="1"/>
</dbReference>
<name>A0A1T1GZ77_9GAMM</name>
<feature type="domain" description="GGDEF" evidence="7">
    <location>
        <begin position="554"/>
        <end position="687"/>
    </location>
</feature>
<comment type="caution">
    <text evidence="8">The sequence shown here is derived from an EMBL/GenBank/DDBJ whole genome shotgun (WGS) entry which is preliminary data.</text>
</comment>
<dbReference type="GO" id="GO:0006355">
    <property type="term" value="P:regulation of DNA-templated transcription"/>
    <property type="evidence" value="ECO:0007669"/>
    <property type="project" value="InterPro"/>
</dbReference>
<dbReference type="Pfam" id="PF00990">
    <property type="entry name" value="GGDEF"/>
    <property type="match status" value="1"/>
</dbReference>
<evidence type="ECO:0000256" key="1">
    <source>
        <dbReference type="ARBA" id="ARBA00012282"/>
    </source>
</evidence>
<sequence length="958" mass="111462">MTYKQDEYIKQYNHTAQIANTIRHSRYFLVSILIICLYIFSIYQIFYKSPSLYFNIWFIFTEVFVSLCWLISTVYFKPEQYSLIIAHRWLQFQCFSVGTLIASGIFLIFYYLPATNQSFEPIQALTLSALLLIVTQTFGLTYLTQKLNYFCLAFIPSIVPYLIAQFFFLDGSNHLFSLSINFGLIVILMCAMTSYRIHRRVSTLHAKNNLLVDSAKQQVKWTDELCQQLQDEVNKSRDIELQLQLGNQILEQKVKERTFDIEQMNKDLENQQANLVLAHEIAGLRPWDWNIKDRKIVVTNYKQEKTLRHSKEHQQQLQHVIHPDDIPHFKSAMIQHLRGFKDRYEATYRIQNSQGKWSWVHDIGRVIQRDPDNRKPLRMVGIRRDIHQERTSQERLKLAASVLEQAAEGIFILNEELCYIEVNPFYEQLTGFNYDQIIGKHLFDITANYKSIQRSMHYSIIKQVLKIGEYDGELHEKFLSGKELTLWMHINAITDDQNRVTHYIGIVSDLTERKLQEQRLSYLENYDTLTDLPNRFYYNYQLHQYLVSQQDSIKQLAVIRLNIDRFRPLNEYLSNNGGDELLRQVAQRLRLTNAEALFVAHLNGDDFAIVYEISHIRPSVQEHCERINKAFSIPFNIFGQDHVITLSMGVAFYPEHGRQLDYLNNCAEQALSEAKNLGGNTTRYYSNENTALLEQGIFLERDLRKAIQNNELVVYYQPKINFRDKNIYGFEALVRWNHPEKGLIPPGLFIPLAEQTSLISDIGRFVLQKTAQQIRFWNNLGYQNICVSVNIVAQQLRRGQLLNDLDEAIDANQIDGASLELEITESSLVENLDSVRELLNEIKKRKINISLDDFGTGYSSLSYLADFPIDILKIDRSFISKIGENKQLAIVSAMIAMGKAMGMTVVAEGIETEQQLQYLQDLECDIAQGYFFSKPLPQEEATVFLENNISSPAYTYLI</sequence>
<dbReference type="GO" id="GO:0016301">
    <property type="term" value="F:kinase activity"/>
    <property type="evidence" value="ECO:0007669"/>
    <property type="project" value="UniProtKB-KW"/>
</dbReference>
<dbReference type="Pfam" id="PF08447">
    <property type="entry name" value="PAS_3"/>
    <property type="match status" value="1"/>
</dbReference>
<feature type="transmembrane region" description="Helical" evidence="3">
    <location>
        <begin position="150"/>
        <end position="169"/>
    </location>
</feature>
<dbReference type="GO" id="GO:0071111">
    <property type="term" value="F:cyclic-guanylate-specific phosphodiesterase activity"/>
    <property type="evidence" value="ECO:0007669"/>
    <property type="project" value="UniProtKB-EC"/>
</dbReference>
<dbReference type="SUPFAM" id="SSF141868">
    <property type="entry name" value="EAL domain-like"/>
    <property type="match status" value="1"/>
</dbReference>
<feature type="transmembrane region" description="Helical" evidence="3">
    <location>
        <begin position="27"/>
        <end position="46"/>
    </location>
</feature>
<evidence type="ECO:0000256" key="3">
    <source>
        <dbReference type="SAM" id="Phobius"/>
    </source>
</evidence>
<feature type="transmembrane region" description="Helical" evidence="3">
    <location>
        <begin position="88"/>
        <end position="112"/>
    </location>
</feature>
<feature type="domain" description="PAC" evidence="5">
    <location>
        <begin position="470"/>
        <end position="522"/>
    </location>
</feature>
<dbReference type="Proteomes" id="UP000191160">
    <property type="component" value="Unassembled WGS sequence"/>
</dbReference>
<keyword evidence="9" id="KW-1185">Reference proteome</keyword>
<dbReference type="FunFam" id="3.20.20.450:FF:000001">
    <property type="entry name" value="Cyclic di-GMP phosphodiesterase yahA"/>
    <property type="match status" value="1"/>
</dbReference>
<dbReference type="InterPro" id="IPR001633">
    <property type="entry name" value="EAL_dom"/>
</dbReference>
<feature type="domain" description="EAL" evidence="6">
    <location>
        <begin position="696"/>
        <end position="949"/>
    </location>
</feature>
<dbReference type="CDD" id="cd01949">
    <property type="entry name" value="GGDEF"/>
    <property type="match status" value="1"/>
</dbReference>
<organism evidence="8 9">
    <name type="scientific">Acinetobacter amyesii</name>
    <dbReference type="NCBI Taxonomy" id="2942470"/>
    <lineage>
        <taxon>Bacteria</taxon>
        <taxon>Pseudomonadati</taxon>
        <taxon>Pseudomonadota</taxon>
        <taxon>Gammaproteobacteria</taxon>
        <taxon>Moraxellales</taxon>
        <taxon>Moraxellaceae</taxon>
        <taxon>Acinetobacter</taxon>
    </lineage>
</organism>
<dbReference type="Gene3D" id="3.20.20.450">
    <property type="entry name" value="EAL domain"/>
    <property type="match status" value="1"/>
</dbReference>
<keyword evidence="8" id="KW-0418">Kinase</keyword>
<dbReference type="PROSITE" id="PS50113">
    <property type="entry name" value="PAC"/>
    <property type="match status" value="1"/>
</dbReference>
<keyword evidence="3" id="KW-0472">Membrane</keyword>
<keyword evidence="3" id="KW-0812">Transmembrane</keyword>
<dbReference type="PROSITE" id="PS50883">
    <property type="entry name" value="EAL"/>
    <property type="match status" value="1"/>
</dbReference>
<evidence type="ECO:0000259" key="6">
    <source>
        <dbReference type="PROSITE" id="PS50883"/>
    </source>
</evidence>
<dbReference type="CDD" id="cd01948">
    <property type="entry name" value="EAL"/>
    <property type="match status" value="1"/>
</dbReference>
<evidence type="ECO:0000313" key="9">
    <source>
        <dbReference type="Proteomes" id="UP000191160"/>
    </source>
</evidence>
<dbReference type="SMART" id="SM00086">
    <property type="entry name" value="PAC"/>
    <property type="match status" value="2"/>
</dbReference>
<protein>
    <recommendedName>
        <fullName evidence="1">cyclic-guanylate-specific phosphodiesterase</fullName>
        <ecNumber evidence="1">3.1.4.52</ecNumber>
    </recommendedName>
</protein>
<dbReference type="AlphaFoldDB" id="A0A1T1GZ77"/>
<dbReference type="InterPro" id="IPR000160">
    <property type="entry name" value="GGDEF_dom"/>
</dbReference>
<dbReference type="InterPro" id="IPR013655">
    <property type="entry name" value="PAS_fold_3"/>
</dbReference>
<dbReference type="NCBIfam" id="TIGR00254">
    <property type="entry name" value="GGDEF"/>
    <property type="match status" value="1"/>
</dbReference>
<dbReference type="InterPro" id="IPR029787">
    <property type="entry name" value="Nucleotide_cyclase"/>
</dbReference>
<dbReference type="PROSITE" id="PS50112">
    <property type="entry name" value="PAS"/>
    <property type="match status" value="1"/>
</dbReference>
<dbReference type="SUPFAM" id="SSF55785">
    <property type="entry name" value="PYP-like sensor domain (PAS domain)"/>
    <property type="match status" value="2"/>
</dbReference>
<dbReference type="PROSITE" id="PS50887">
    <property type="entry name" value="GGDEF"/>
    <property type="match status" value="1"/>
</dbReference>
<dbReference type="SUPFAM" id="SSF55073">
    <property type="entry name" value="Nucleotide cyclase"/>
    <property type="match status" value="1"/>
</dbReference>
<dbReference type="Gene3D" id="3.30.70.270">
    <property type="match status" value="1"/>
</dbReference>
<dbReference type="RefSeq" id="WP_078190424.1">
    <property type="nucleotide sequence ID" value="NZ_JAMCOZ010000003.1"/>
</dbReference>
<evidence type="ECO:0000259" key="4">
    <source>
        <dbReference type="PROSITE" id="PS50112"/>
    </source>
</evidence>
<dbReference type="PANTHER" id="PTHR44757:SF2">
    <property type="entry name" value="BIOFILM ARCHITECTURE MAINTENANCE PROTEIN MBAA"/>
    <property type="match status" value="1"/>
</dbReference>
<accession>A0A1T1GZ77</accession>
<evidence type="ECO:0000259" key="5">
    <source>
        <dbReference type="PROSITE" id="PS50113"/>
    </source>
</evidence>
<dbReference type="EC" id="3.1.4.52" evidence="1"/>
<feature type="transmembrane region" description="Helical" evidence="3">
    <location>
        <begin position="52"/>
        <end position="76"/>
    </location>
</feature>
<dbReference type="Gene3D" id="3.30.450.20">
    <property type="entry name" value="PAS domain"/>
    <property type="match status" value="2"/>
</dbReference>
<keyword evidence="8" id="KW-0808">Transferase</keyword>
<gene>
    <name evidence="8" type="ORF">B1202_09865</name>
</gene>
<evidence type="ECO:0000259" key="7">
    <source>
        <dbReference type="PROSITE" id="PS50887"/>
    </source>
</evidence>
<feature type="domain" description="PAS" evidence="4">
    <location>
        <begin position="395"/>
        <end position="443"/>
    </location>
</feature>
<dbReference type="NCBIfam" id="TIGR00229">
    <property type="entry name" value="sensory_box"/>
    <property type="match status" value="2"/>
</dbReference>